<proteinExistence type="predicted"/>
<comment type="caution">
    <text evidence="1">The sequence shown here is derived from an EMBL/GenBank/DDBJ whole genome shotgun (WGS) entry which is preliminary data.</text>
</comment>
<dbReference type="InterPro" id="IPR036388">
    <property type="entry name" value="WH-like_DNA-bd_sf"/>
</dbReference>
<name>A0A2M7TIG8_UNCKA</name>
<dbReference type="SUPFAM" id="SSF46785">
    <property type="entry name" value="Winged helix' DNA-binding domain"/>
    <property type="match status" value="1"/>
</dbReference>
<gene>
    <name evidence="1" type="ORF">COY32_03765</name>
</gene>
<evidence type="ECO:0000313" key="2">
    <source>
        <dbReference type="Proteomes" id="UP000228920"/>
    </source>
</evidence>
<dbReference type="EMBL" id="PFNL01000110">
    <property type="protein sequence ID" value="PIZ46169.1"/>
    <property type="molecule type" value="Genomic_DNA"/>
</dbReference>
<dbReference type="Gene3D" id="1.10.10.10">
    <property type="entry name" value="Winged helix-like DNA-binding domain superfamily/Winged helix DNA-binding domain"/>
    <property type="match status" value="1"/>
</dbReference>
<organism evidence="1 2">
    <name type="scientific">candidate division WWE3 bacterium CG_4_10_14_0_2_um_filter_41_14</name>
    <dbReference type="NCBI Taxonomy" id="1975072"/>
    <lineage>
        <taxon>Bacteria</taxon>
        <taxon>Katanobacteria</taxon>
    </lineage>
</organism>
<sequence>MEFNLPKELLDLFTSRVRLKILQVFIPQPDKMFFVREVTRMVGEEVNAVRRELERMHATGLLRIEKRANRVYYQARTDFLFYNELLRMIGKTTGLAYVLSTELNTLGKLKYVLIATAFIRGRTSGPNDIDLVLVGDVTLDKLQVIIRKYEAEAKREVNYTVMTEDEFAFRRDRGDAFVASLLSQPQVVLVGDEVELYR</sequence>
<evidence type="ECO:0000313" key="1">
    <source>
        <dbReference type="EMBL" id="PIZ46169.1"/>
    </source>
</evidence>
<protein>
    <recommendedName>
        <fullName evidence="3">HTH arsR-type domain-containing protein</fullName>
    </recommendedName>
</protein>
<dbReference type="Proteomes" id="UP000228920">
    <property type="component" value="Unassembled WGS sequence"/>
</dbReference>
<dbReference type="InterPro" id="IPR036390">
    <property type="entry name" value="WH_DNA-bd_sf"/>
</dbReference>
<reference evidence="2" key="1">
    <citation type="submission" date="2017-09" db="EMBL/GenBank/DDBJ databases">
        <title>Depth-based differentiation of microbial function through sediment-hosted aquifers and enrichment of novel symbionts in the deep terrestrial subsurface.</title>
        <authorList>
            <person name="Probst A.J."/>
            <person name="Ladd B."/>
            <person name="Jarett J.K."/>
            <person name="Geller-Mcgrath D.E."/>
            <person name="Sieber C.M.K."/>
            <person name="Emerson J.B."/>
            <person name="Anantharaman K."/>
            <person name="Thomas B.C."/>
            <person name="Malmstrom R."/>
            <person name="Stieglmeier M."/>
            <person name="Klingl A."/>
            <person name="Woyke T."/>
            <person name="Ryan C.M."/>
            <person name="Banfield J.F."/>
        </authorList>
    </citation>
    <scope>NUCLEOTIDE SEQUENCE [LARGE SCALE GENOMIC DNA]</scope>
</reference>
<evidence type="ECO:0008006" key="3">
    <source>
        <dbReference type="Google" id="ProtNLM"/>
    </source>
</evidence>
<dbReference type="AlphaFoldDB" id="A0A2M7TIG8"/>
<accession>A0A2M7TIG8</accession>